<organism evidence="1 2">
    <name type="scientific">Hibiscus sabdariffa</name>
    <name type="common">roselle</name>
    <dbReference type="NCBI Taxonomy" id="183260"/>
    <lineage>
        <taxon>Eukaryota</taxon>
        <taxon>Viridiplantae</taxon>
        <taxon>Streptophyta</taxon>
        <taxon>Embryophyta</taxon>
        <taxon>Tracheophyta</taxon>
        <taxon>Spermatophyta</taxon>
        <taxon>Magnoliopsida</taxon>
        <taxon>eudicotyledons</taxon>
        <taxon>Gunneridae</taxon>
        <taxon>Pentapetalae</taxon>
        <taxon>rosids</taxon>
        <taxon>malvids</taxon>
        <taxon>Malvales</taxon>
        <taxon>Malvaceae</taxon>
        <taxon>Malvoideae</taxon>
        <taxon>Hibiscus</taxon>
    </lineage>
</organism>
<gene>
    <name evidence="1" type="ORF">V6N11_049663</name>
</gene>
<evidence type="ECO:0000313" key="2">
    <source>
        <dbReference type="Proteomes" id="UP001396334"/>
    </source>
</evidence>
<reference evidence="1 2" key="1">
    <citation type="journal article" date="2024" name="G3 (Bethesda)">
        <title>Genome assembly of Hibiscus sabdariffa L. provides insights into metabolisms of medicinal natural products.</title>
        <authorList>
            <person name="Kim T."/>
        </authorList>
    </citation>
    <scope>NUCLEOTIDE SEQUENCE [LARGE SCALE GENOMIC DNA]</scope>
    <source>
        <strain evidence="1">TK-2024</strain>
        <tissue evidence="1">Old leaves</tissue>
    </source>
</reference>
<proteinExistence type="predicted"/>
<accession>A0ABR2A014</accession>
<dbReference type="EMBL" id="JBBPBN010000446">
    <property type="protein sequence ID" value="KAK8486327.1"/>
    <property type="molecule type" value="Genomic_DNA"/>
</dbReference>
<keyword evidence="2" id="KW-1185">Reference proteome</keyword>
<comment type="caution">
    <text evidence="1">The sequence shown here is derived from an EMBL/GenBank/DDBJ whole genome shotgun (WGS) entry which is preliminary data.</text>
</comment>
<protein>
    <submittedName>
        <fullName evidence="1">Uncharacterized protein</fullName>
    </submittedName>
</protein>
<name>A0ABR2A014_9ROSI</name>
<dbReference type="Proteomes" id="UP001396334">
    <property type="component" value="Unassembled WGS sequence"/>
</dbReference>
<evidence type="ECO:0000313" key="1">
    <source>
        <dbReference type="EMBL" id="KAK8486327.1"/>
    </source>
</evidence>
<sequence length="210" mass="21961">MAPIAGGSESVINESSLMSISDEASEQAFSNKRISVLSSLSPEDLTLFRSPSIRVMAPLCVPTVAPNVEVVPCPDVRDTSVASSMDTIEPHVNEVAPSPVSLSTPIHDPVSDNIEVPPPAAPAAVEMVGEDVSQNDVSSSAPECVSNPCADICHDSDAGTTLDSVHNSTDALGPDLPVYSADVETNINNRLIEEVVRAPANVHPMSGRRL</sequence>